<evidence type="ECO:0000313" key="2">
    <source>
        <dbReference type="Proteomes" id="UP000095392"/>
    </source>
</evidence>
<organism evidence="1 2">
    <name type="scientific">Alteromonas macleodii</name>
    <name type="common">Pseudoalteromonas macleodii</name>
    <dbReference type="NCBI Taxonomy" id="28108"/>
    <lineage>
        <taxon>Bacteria</taxon>
        <taxon>Pseudomonadati</taxon>
        <taxon>Pseudomonadota</taxon>
        <taxon>Gammaproteobacteria</taxon>
        <taxon>Alteromonadales</taxon>
        <taxon>Alteromonadaceae</taxon>
        <taxon>Alteromonas/Salinimonas group</taxon>
        <taxon>Alteromonas</taxon>
    </lineage>
</organism>
<sequence>MSKGSHGLCLAIASKLESANSKVRCTLFSYLLFSVSFSQGAYR</sequence>
<reference evidence="1 2" key="1">
    <citation type="submission" date="2016-09" db="EMBL/GenBank/DDBJ databases">
        <title>Draft Genome Sequence of four Alteromonas macleodii strains isolated from copper coupons and grown long-term at elevated copper levels.</title>
        <authorList>
            <person name="Cusick K."/>
            <person name="Dale J."/>
            <person name="Little B."/>
            <person name="Biffinger J."/>
        </authorList>
    </citation>
    <scope>NUCLEOTIDE SEQUENCE [LARGE SCALE GENOMIC DNA]</scope>
    <source>
        <strain evidence="1 2">KCP01</strain>
    </source>
</reference>
<dbReference type="EMBL" id="MIPY01000020">
    <property type="protein sequence ID" value="OES30514.1"/>
    <property type="molecule type" value="Genomic_DNA"/>
</dbReference>
<protein>
    <submittedName>
        <fullName evidence="1">Uncharacterized protein</fullName>
    </submittedName>
</protein>
<dbReference type="AlphaFoldDB" id="A0AB36FT49"/>
<proteinExistence type="predicted"/>
<dbReference type="Proteomes" id="UP000095392">
    <property type="component" value="Unassembled WGS sequence"/>
</dbReference>
<evidence type="ECO:0000313" key="1">
    <source>
        <dbReference type="EMBL" id="OES30514.1"/>
    </source>
</evidence>
<gene>
    <name evidence="1" type="ORF">BFV95_2843</name>
</gene>
<keyword evidence="2" id="KW-1185">Reference proteome</keyword>
<name>A0AB36FT49_ALTMA</name>
<accession>A0AB36FT49</accession>
<comment type="caution">
    <text evidence="1">The sequence shown here is derived from an EMBL/GenBank/DDBJ whole genome shotgun (WGS) entry which is preliminary data.</text>
</comment>